<name>A0A9W9NYP0_9EURO</name>
<reference evidence="14" key="1">
    <citation type="submission" date="2022-11" db="EMBL/GenBank/DDBJ databases">
        <authorList>
            <person name="Petersen C."/>
        </authorList>
    </citation>
    <scope>NUCLEOTIDE SEQUENCE</scope>
    <source>
        <strain evidence="14">IBT 19713</strain>
    </source>
</reference>
<sequence>MRRAFHKDNRIVPLGIMLLTFIVFVYHFELDRQGPLGEIPAKAVQAVPNALIVESARTASRPLEEPVEAQPIKEEYQEHHAVPSAIPSAKPIVSSSSTAAKQPHSAKGLSTDDIVLMFKTGATVLWKRVPIHLTTSLSAHRINHDNVIIYSDYPETIGDWEIIDVLANTSEQVRHSELFEPYVQQGDYEARQNYAEQLNVPGDSAGSSGGWKLDKYKFLPIVDHAGRNRPDAKWYIFMEDDSYLFLPNIVRYLEKFDHTESWYLGSLAWIHGDYFAHGGSGFALSRGAWEQSFGSDPHLVQKFEAFTEAHGCGDHILGHALKEYGVQFGETTDDSRFRYGFNPESHWSTWFEQDNWCQPVYSWHHTHGRDVARFYSLEQSWDFDHRPLQFRDIYQALVAPYLRSRVEWWDNLSSKHEIRSSNAKHVQAPSTVKSTETWRSAWQSVDACEAACTAWAECVQWSFYEDLCKMDSMIFLGSGIPAGDPRRQSNLMWTSGWLPRRVENWGCQ</sequence>
<dbReference type="EMBL" id="JAPQKS010000004">
    <property type="protein sequence ID" value="KAJ5232218.1"/>
    <property type="molecule type" value="Genomic_DNA"/>
</dbReference>
<evidence type="ECO:0000256" key="3">
    <source>
        <dbReference type="ARBA" id="ARBA00006462"/>
    </source>
</evidence>
<dbReference type="GeneID" id="83201774"/>
<accession>A0A9W9NYP0</accession>
<keyword evidence="8" id="KW-0547">Nucleotide-binding</keyword>
<evidence type="ECO:0000259" key="13">
    <source>
        <dbReference type="Pfam" id="PF02434"/>
    </source>
</evidence>
<keyword evidence="7 12" id="KW-0812">Transmembrane</keyword>
<comment type="similarity">
    <text evidence="3">Belongs to the glycosyltransferase 31 family. Beta3-Gal-T subfamily.</text>
</comment>
<dbReference type="RefSeq" id="XP_058330211.1">
    <property type="nucleotide sequence ID" value="XM_058474471.1"/>
</dbReference>
<evidence type="ECO:0000256" key="7">
    <source>
        <dbReference type="ARBA" id="ARBA00022692"/>
    </source>
</evidence>
<feature type="transmembrane region" description="Helical" evidence="12">
    <location>
        <begin position="12"/>
        <end position="28"/>
    </location>
</feature>
<comment type="pathway">
    <text evidence="2">Protein modification; protein glycosylation.</text>
</comment>
<keyword evidence="15" id="KW-1185">Reference proteome</keyword>
<evidence type="ECO:0000256" key="9">
    <source>
        <dbReference type="ARBA" id="ARBA00022968"/>
    </source>
</evidence>
<keyword evidence="6" id="KW-0808">Transferase</keyword>
<protein>
    <recommendedName>
        <fullName evidence="4">N-acetylgalactosaminide beta-1,3-galactosyltransferase</fullName>
        <ecNumber evidence="4">2.4.1.122</ecNumber>
    </recommendedName>
</protein>
<comment type="caution">
    <text evidence="14">The sequence shown here is derived from an EMBL/GenBank/DDBJ whole genome shotgun (WGS) entry which is preliminary data.</text>
</comment>
<evidence type="ECO:0000256" key="1">
    <source>
        <dbReference type="ARBA" id="ARBA00004606"/>
    </source>
</evidence>
<dbReference type="InterPro" id="IPR026050">
    <property type="entry name" value="C1GALT1/C1GALT1_chp1"/>
</dbReference>
<keyword evidence="11 12" id="KW-0472">Membrane</keyword>
<evidence type="ECO:0000256" key="5">
    <source>
        <dbReference type="ARBA" id="ARBA00022676"/>
    </source>
</evidence>
<dbReference type="AlphaFoldDB" id="A0A9W9NYP0"/>
<dbReference type="Proteomes" id="UP001150941">
    <property type="component" value="Unassembled WGS sequence"/>
</dbReference>
<dbReference type="Gene3D" id="3.90.550.50">
    <property type="match status" value="1"/>
</dbReference>
<dbReference type="GO" id="GO:0016263">
    <property type="term" value="F:glycoprotein-N-acetylgalactosamine 3-beta-galactosyltransferase activity"/>
    <property type="evidence" value="ECO:0007669"/>
    <property type="project" value="UniProtKB-EC"/>
</dbReference>
<evidence type="ECO:0000313" key="15">
    <source>
        <dbReference type="Proteomes" id="UP001150941"/>
    </source>
</evidence>
<keyword evidence="9" id="KW-0735">Signal-anchor</keyword>
<comment type="subcellular location">
    <subcellularLocation>
        <location evidence="1">Membrane</location>
        <topology evidence="1">Single-pass type II membrane protein</topology>
    </subcellularLocation>
</comment>
<dbReference type="OrthoDB" id="414175at2759"/>
<evidence type="ECO:0000256" key="12">
    <source>
        <dbReference type="SAM" id="Phobius"/>
    </source>
</evidence>
<dbReference type="EC" id="2.4.1.122" evidence="4"/>
<keyword evidence="5" id="KW-0328">Glycosyltransferase</keyword>
<evidence type="ECO:0000256" key="6">
    <source>
        <dbReference type="ARBA" id="ARBA00022679"/>
    </source>
</evidence>
<dbReference type="GO" id="GO:0000166">
    <property type="term" value="F:nucleotide binding"/>
    <property type="evidence" value="ECO:0007669"/>
    <property type="project" value="UniProtKB-KW"/>
</dbReference>
<keyword evidence="10 12" id="KW-1133">Transmembrane helix</keyword>
<evidence type="ECO:0000256" key="2">
    <source>
        <dbReference type="ARBA" id="ARBA00004922"/>
    </source>
</evidence>
<reference evidence="14" key="2">
    <citation type="journal article" date="2023" name="IMA Fungus">
        <title>Comparative genomic study of the Penicillium genus elucidates a diverse pangenome and 15 lateral gene transfer events.</title>
        <authorList>
            <person name="Petersen C."/>
            <person name="Sorensen T."/>
            <person name="Nielsen M.R."/>
            <person name="Sondergaard T.E."/>
            <person name="Sorensen J.L."/>
            <person name="Fitzpatrick D.A."/>
            <person name="Frisvad J.C."/>
            <person name="Nielsen K.L."/>
        </authorList>
    </citation>
    <scope>NUCLEOTIDE SEQUENCE</scope>
    <source>
        <strain evidence="14">IBT 19713</strain>
    </source>
</reference>
<dbReference type="Pfam" id="PF02434">
    <property type="entry name" value="Fringe"/>
    <property type="match status" value="1"/>
</dbReference>
<gene>
    <name evidence="14" type="ORF">N7468_005174</name>
</gene>
<evidence type="ECO:0000256" key="10">
    <source>
        <dbReference type="ARBA" id="ARBA00022989"/>
    </source>
</evidence>
<evidence type="ECO:0000256" key="11">
    <source>
        <dbReference type="ARBA" id="ARBA00023136"/>
    </source>
</evidence>
<evidence type="ECO:0000256" key="8">
    <source>
        <dbReference type="ARBA" id="ARBA00022741"/>
    </source>
</evidence>
<evidence type="ECO:0000313" key="14">
    <source>
        <dbReference type="EMBL" id="KAJ5232218.1"/>
    </source>
</evidence>
<dbReference type="PANTHER" id="PTHR23033">
    <property type="entry name" value="BETA1,3-GALACTOSYLTRANSFERASE"/>
    <property type="match status" value="1"/>
</dbReference>
<dbReference type="InterPro" id="IPR003378">
    <property type="entry name" value="Fringe-like_glycosylTrfase"/>
</dbReference>
<dbReference type="PANTHER" id="PTHR23033:SF47">
    <property type="entry name" value="APPLE DOMAIN-CONTAINING PROTEIN-RELATED"/>
    <property type="match status" value="1"/>
</dbReference>
<proteinExistence type="inferred from homology"/>
<evidence type="ECO:0000256" key="4">
    <source>
        <dbReference type="ARBA" id="ARBA00012557"/>
    </source>
</evidence>
<organism evidence="14 15">
    <name type="scientific">Penicillium chermesinum</name>
    <dbReference type="NCBI Taxonomy" id="63820"/>
    <lineage>
        <taxon>Eukaryota</taxon>
        <taxon>Fungi</taxon>
        <taxon>Dikarya</taxon>
        <taxon>Ascomycota</taxon>
        <taxon>Pezizomycotina</taxon>
        <taxon>Eurotiomycetes</taxon>
        <taxon>Eurotiomycetidae</taxon>
        <taxon>Eurotiales</taxon>
        <taxon>Aspergillaceae</taxon>
        <taxon>Penicillium</taxon>
    </lineage>
</organism>
<dbReference type="GO" id="GO:0016020">
    <property type="term" value="C:membrane"/>
    <property type="evidence" value="ECO:0007669"/>
    <property type="project" value="UniProtKB-SubCell"/>
</dbReference>
<feature type="domain" description="Fringe-like glycosyltransferase" evidence="13">
    <location>
        <begin position="230"/>
        <end position="292"/>
    </location>
</feature>